<sequence>MTVGSFSVPCGVLKSPTSLVRRLRGAKTRSNRLTCASGCCRFVLVDQLRQVSRVTAASLEPGEIGSSDVRRPGRYRRQRDRARPFSAWSHQSVLPQPDRQPPHQCDQHRTISPIQTRTTVSPAQHRDLIPHHQQLHILRRRRPAEQNRPTTQLNKDETEQSQSHAHDHAAGTPEPDHCSSASAEFWHPTGQLPTKHGVLVPQHKQLRILLRFTTEQHLCGGQHLPSHLVQQRHDHPSMLPAWKRCAATLR</sequence>
<evidence type="ECO:0000313" key="2">
    <source>
        <dbReference type="EMBL" id="RAS67432.1"/>
    </source>
</evidence>
<feature type="compositionally biased region" description="Basic and acidic residues" evidence="1">
    <location>
        <begin position="154"/>
        <end position="177"/>
    </location>
</feature>
<reference evidence="2 3" key="1">
    <citation type="submission" date="2018-06" db="EMBL/GenBank/DDBJ databases">
        <title>Genomic Encyclopedia of Type Strains, Phase IV (KMG-IV): sequencing the most valuable type-strain genomes for metagenomic binning, comparative biology and taxonomic classification.</title>
        <authorList>
            <person name="Goeker M."/>
        </authorList>
    </citation>
    <scope>NUCLEOTIDE SEQUENCE [LARGE SCALE GENOMIC DNA]</scope>
    <source>
        <strain evidence="2 3">DSM 45479</strain>
    </source>
</reference>
<protein>
    <submittedName>
        <fullName evidence="2">Uncharacterized protein</fullName>
    </submittedName>
</protein>
<name>A0ABX9EB85_9PSEU</name>
<feature type="compositionally biased region" description="Basic residues" evidence="1">
    <location>
        <begin position="133"/>
        <end position="142"/>
    </location>
</feature>
<proteinExistence type="predicted"/>
<organism evidence="2 3">
    <name type="scientific">Lentzea atacamensis</name>
    <dbReference type="NCBI Taxonomy" id="531938"/>
    <lineage>
        <taxon>Bacteria</taxon>
        <taxon>Bacillati</taxon>
        <taxon>Actinomycetota</taxon>
        <taxon>Actinomycetes</taxon>
        <taxon>Pseudonocardiales</taxon>
        <taxon>Pseudonocardiaceae</taxon>
        <taxon>Lentzea</taxon>
    </lineage>
</organism>
<gene>
    <name evidence="2" type="ORF">C8D87_103771</name>
</gene>
<evidence type="ECO:0000313" key="3">
    <source>
        <dbReference type="Proteomes" id="UP000248714"/>
    </source>
</evidence>
<evidence type="ECO:0000256" key="1">
    <source>
        <dbReference type="SAM" id="MobiDB-lite"/>
    </source>
</evidence>
<comment type="caution">
    <text evidence="2">The sequence shown here is derived from an EMBL/GenBank/DDBJ whole genome shotgun (WGS) entry which is preliminary data.</text>
</comment>
<dbReference type="EMBL" id="QLTT01000003">
    <property type="protein sequence ID" value="RAS67432.1"/>
    <property type="molecule type" value="Genomic_DNA"/>
</dbReference>
<dbReference type="Proteomes" id="UP000248714">
    <property type="component" value="Unassembled WGS sequence"/>
</dbReference>
<feature type="compositionally biased region" description="Polar residues" evidence="1">
    <location>
        <begin position="110"/>
        <end position="122"/>
    </location>
</feature>
<accession>A0ABX9EB85</accession>
<keyword evidence="3" id="KW-1185">Reference proteome</keyword>
<feature type="region of interest" description="Disordered" evidence="1">
    <location>
        <begin position="63"/>
        <end position="181"/>
    </location>
</feature>